<sequence length="288" mass="31346">MAICVREVCPKAELYIGRLDDSHQTDPNQKFSIESCTKALQWALDQGVDIISMSWTYEMTPDDNRKTEFESKVRDVIKNDKAVLFGSLPDLGVIQPSQRFSPIGLEGVIKISPAKKSGAVSDENLHQKSDFLFPGENKTNMLGKEVRGSSFATASAAGLAALVIYTIKALAVAPRRTKSDIDTANNALYIAKNWQGLKRIFEIMSMGKSKEDSKVGPFVRPSQTLVISSADIEDDDTVLGALRRIVGDLVPGHVKRDLLPVGLPSLQVNGSGVFKDGQTGPLREAALE</sequence>
<dbReference type="InterPro" id="IPR000209">
    <property type="entry name" value="Peptidase_S8/S53_dom"/>
</dbReference>
<organism evidence="2 3">
    <name type="scientific">Lasiosphaeris hirsuta</name>
    <dbReference type="NCBI Taxonomy" id="260670"/>
    <lineage>
        <taxon>Eukaryota</taxon>
        <taxon>Fungi</taxon>
        <taxon>Dikarya</taxon>
        <taxon>Ascomycota</taxon>
        <taxon>Pezizomycotina</taxon>
        <taxon>Sordariomycetes</taxon>
        <taxon>Sordariomycetidae</taxon>
        <taxon>Sordariales</taxon>
        <taxon>Lasiosphaeriaceae</taxon>
        <taxon>Lasiosphaeris</taxon>
    </lineage>
</organism>
<dbReference type="GO" id="GO:0006508">
    <property type="term" value="P:proteolysis"/>
    <property type="evidence" value="ECO:0007669"/>
    <property type="project" value="InterPro"/>
</dbReference>
<dbReference type="AlphaFoldDB" id="A0AA40AGH4"/>
<gene>
    <name evidence="2" type="ORF">B0H67DRAFT_537788</name>
</gene>
<proteinExistence type="predicted"/>
<accession>A0AA40AGH4</accession>
<protein>
    <recommendedName>
        <fullName evidence="1">Peptidase S8/S53 domain-containing protein</fullName>
    </recommendedName>
</protein>
<evidence type="ECO:0000313" key="2">
    <source>
        <dbReference type="EMBL" id="KAK0715405.1"/>
    </source>
</evidence>
<dbReference type="EMBL" id="JAUKUA010000004">
    <property type="protein sequence ID" value="KAK0715405.1"/>
    <property type="molecule type" value="Genomic_DNA"/>
</dbReference>
<reference evidence="2" key="1">
    <citation type="submission" date="2023-06" db="EMBL/GenBank/DDBJ databases">
        <title>Genome-scale phylogeny and comparative genomics of the fungal order Sordariales.</title>
        <authorList>
            <consortium name="Lawrence Berkeley National Laboratory"/>
            <person name="Hensen N."/>
            <person name="Bonometti L."/>
            <person name="Westerberg I."/>
            <person name="Brannstrom I.O."/>
            <person name="Guillou S."/>
            <person name="Cros-Aarteil S."/>
            <person name="Calhoun S."/>
            <person name="Haridas S."/>
            <person name="Kuo A."/>
            <person name="Mondo S."/>
            <person name="Pangilinan J."/>
            <person name="Riley R."/>
            <person name="Labutti K."/>
            <person name="Andreopoulos B."/>
            <person name="Lipzen A."/>
            <person name="Chen C."/>
            <person name="Yanf M."/>
            <person name="Daum C."/>
            <person name="Ng V."/>
            <person name="Clum A."/>
            <person name="Steindorff A."/>
            <person name="Ohm R."/>
            <person name="Martin F."/>
            <person name="Silar P."/>
            <person name="Natvig D."/>
            <person name="Lalanne C."/>
            <person name="Gautier V."/>
            <person name="Ament-Velasquez S.L."/>
            <person name="Kruys A."/>
            <person name="Hutchinson M.I."/>
            <person name="Powell A.J."/>
            <person name="Barry K."/>
            <person name="Miller A.N."/>
            <person name="Grigoriev I.V."/>
            <person name="Debuchy R."/>
            <person name="Gladieux P."/>
            <person name="Thoren M.H."/>
            <person name="Johannesson H."/>
        </authorList>
    </citation>
    <scope>NUCLEOTIDE SEQUENCE</scope>
    <source>
        <strain evidence="2">SMH4607-1</strain>
    </source>
</reference>
<dbReference type="Pfam" id="PF00082">
    <property type="entry name" value="Peptidase_S8"/>
    <property type="match status" value="1"/>
</dbReference>
<dbReference type="Gene3D" id="3.40.50.200">
    <property type="entry name" value="Peptidase S8/S53 domain"/>
    <property type="match status" value="1"/>
</dbReference>
<name>A0AA40AGH4_9PEZI</name>
<dbReference type="GO" id="GO:0004252">
    <property type="term" value="F:serine-type endopeptidase activity"/>
    <property type="evidence" value="ECO:0007669"/>
    <property type="project" value="InterPro"/>
</dbReference>
<evidence type="ECO:0000313" key="3">
    <source>
        <dbReference type="Proteomes" id="UP001172102"/>
    </source>
</evidence>
<dbReference type="SUPFAM" id="SSF52743">
    <property type="entry name" value="Subtilisin-like"/>
    <property type="match status" value="1"/>
</dbReference>
<dbReference type="InterPro" id="IPR036852">
    <property type="entry name" value="Peptidase_S8/S53_dom_sf"/>
</dbReference>
<comment type="caution">
    <text evidence="2">The sequence shown here is derived from an EMBL/GenBank/DDBJ whole genome shotgun (WGS) entry which is preliminary data.</text>
</comment>
<dbReference type="Proteomes" id="UP001172102">
    <property type="component" value="Unassembled WGS sequence"/>
</dbReference>
<feature type="domain" description="Peptidase S8/S53" evidence="1">
    <location>
        <begin position="3"/>
        <end position="169"/>
    </location>
</feature>
<evidence type="ECO:0000259" key="1">
    <source>
        <dbReference type="Pfam" id="PF00082"/>
    </source>
</evidence>
<keyword evidence="3" id="KW-1185">Reference proteome</keyword>